<evidence type="ECO:0000256" key="4">
    <source>
        <dbReference type="ARBA" id="ARBA00022824"/>
    </source>
</evidence>
<dbReference type="Proteomes" id="UP001605036">
    <property type="component" value="Unassembled WGS sequence"/>
</dbReference>
<evidence type="ECO:0000256" key="3">
    <source>
        <dbReference type="ARBA" id="ARBA00004370"/>
    </source>
</evidence>
<evidence type="ECO:0000313" key="8">
    <source>
        <dbReference type="Proteomes" id="UP001605036"/>
    </source>
</evidence>
<evidence type="ECO:0000313" key="7">
    <source>
        <dbReference type="EMBL" id="KAL2623231.1"/>
    </source>
</evidence>
<keyword evidence="5" id="KW-0496">Mitochondrion</keyword>
<dbReference type="AlphaFoldDB" id="A0ABD1Y919"/>
<proteinExistence type="predicted"/>
<dbReference type="EMBL" id="JBHFFA010000006">
    <property type="protein sequence ID" value="KAL2623231.1"/>
    <property type="molecule type" value="Genomic_DNA"/>
</dbReference>
<organism evidence="7 8">
    <name type="scientific">Riccia fluitans</name>
    <dbReference type="NCBI Taxonomy" id="41844"/>
    <lineage>
        <taxon>Eukaryota</taxon>
        <taxon>Viridiplantae</taxon>
        <taxon>Streptophyta</taxon>
        <taxon>Embryophyta</taxon>
        <taxon>Marchantiophyta</taxon>
        <taxon>Marchantiopsida</taxon>
        <taxon>Marchantiidae</taxon>
        <taxon>Marchantiales</taxon>
        <taxon>Ricciaceae</taxon>
        <taxon>Riccia</taxon>
    </lineage>
</organism>
<dbReference type="PANTHER" id="PTHR48182:SF2">
    <property type="entry name" value="PROTEIN SERAC1"/>
    <property type="match status" value="1"/>
</dbReference>
<sequence>MRSFIMKKKNVNPPKPVGPLSFKSEDQVLELKVQQKIFKTFQIDHSLSLLKNLSQRTRHLRYTAHNAVAPTPVSDIINAITASSSGCSENSESGSIIDETVPVLRQEVIEETFPTEAAEDMAHFAAVTALDVNGGRVATRLINDYIYELYKPTEEPVIEIILFHGLGLHDSVNLHLSTWISGDVGEQHVWPKTWLADDFPLARVLTVSFDSSVYKTAEEGRIDLHNAAESLMICLLLQEEKPSFRSFGPGCAYKHQFSSLREARTRTIVALKCNLDVEGYWELVSNVTPCPAAPTQAELTAAATAVANAVVGAAIPAVQVSVDIKNTAIETWLKRDKIARAPIWDCYTKEIHDVELNITQMQSERADEPERERVTK</sequence>
<dbReference type="GO" id="GO:0005739">
    <property type="term" value="C:mitochondrion"/>
    <property type="evidence" value="ECO:0007669"/>
    <property type="project" value="UniProtKB-SubCell"/>
</dbReference>
<evidence type="ECO:0000256" key="6">
    <source>
        <dbReference type="ARBA" id="ARBA00023136"/>
    </source>
</evidence>
<dbReference type="PANTHER" id="PTHR48182">
    <property type="entry name" value="PROTEIN SERAC1"/>
    <property type="match status" value="1"/>
</dbReference>
<keyword evidence="8" id="KW-1185">Reference proteome</keyword>
<accession>A0ABD1Y919</accession>
<keyword evidence="6" id="KW-0472">Membrane</keyword>
<keyword evidence="4" id="KW-0256">Endoplasmic reticulum</keyword>
<evidence type="ECO:0000256" key="1">
    <source>
        <dbReference type="ARBA" id="ARBA00004173"/>
    </source>
</evidence>
<reference evidence="7 8" key="1">
    <citation type="submission" date="2024-09" db="EMBL/GenBank/DDBJ databases">
        <title>Chromosome-scale assembly of Riccia fluitans.</title>
        <authorList>
            <person name="Paukszto L."/>
            <person name="Sawicki J."/>
            <person name="Karawczyk K."/>
            <person name="Piernik-Szablinska J."/>
            <person name="Szczecinska M."/>
            <person name="Mazdziarz M."/>
        </authorList>
    </citation>
    <scope>NUCLEOTIDE SEQUENCE [LARGE SCALE GENOMIC DNA]</scope>
    <source>
        <strain evidence="7">Rf_01</strain>
        <tissue evidence="7">Aerial parts of the thallus</tissue>
    </source>
</reference>
<evidence type="ECO:0000256" key="2">
    <source>
        <dbReference type="ARBA" id="ARBA00004240"/>
    </source>
</evidence>
<comment type="subcellular location">
    <subcellularLocation>
        <location evidence="2">Endoplasmic reticulum</location>
    </subcellularLocation>
    <subcellularLocation>
        <location evidence="3">Membrane</location>
    </subcellularLocation>
    <subcellularLocation>
        <location evidence="1">Mitochondrion</location>
    </subcellularLocation>
</comment>
<dbReference type="InterPro" id="IPR052374">
    <property type="entry name" value="SERAC1"/>
</dbReference>
<dbReference type="GO" id="GO:0016020">
    <property type="term" value="C:membrane"/>
    <property type="evidence" value="ECO:0007669"/>
    <property type="project" value="UniProtKB-SubCell"/>
</dbReference>
<gene>
    <name evidence="7" type="ORF">R1flu_003436</name>
</gene>
<comment type="caution">
    <text evidence="7">The sequence shown here is derived from an EMBL/GenBank/DDBJ whole genome shotgun (WGS) entry which is preliminary data.</text>
</comment>
<evidence type="ECO:0000256" key="5">
    <source>
        <dbReference type="ARBA" id="ARBA00023128"/>
    </source>
</evidence>
<name>A0ABD1Y919_9MARC</name>
<protein>
    <submittedName>
        <fullName evidence="7">Uncharacterized protein</fullName>
    </submittedName>
</protein>
<dbReference type="GO" id="GO:0005783">
    <property type="term" value="C:endoplasmic reticulum"/>
    <property type="evidence" value="ECO:0007669"/>
    <property type="project" value="UniProtKB-SubCell"/>
</dbReference>